<dbReference type="PANTHER" id="PTHR32295">
    <property type="entry name" value="IQ-DOMAIN 5-RELATED"/>
    <property type="match status" value="1"/>
</dbReference>
<organism evidence="4 5">
    <name type="scientific">Papaver atlanticum</name>
    <dbReference type="NCBI Taxonomy" id="357466"/>
    <lineage>
        <taxon>Eukaryota</taxon>
        <taxon>Viridiplantae</taxon>
        <taxon>Streptophyta</taxon>
        <taxon>Embryophyta</taxon>
        <taxon>Tracheophyta</taxon>
        <taxon>Spermatophyta</taxon>
        <taxon>Magnoliopsida</taxon>
        <taxon>Ranunculales</taxon>
        <taxon>Papaveraceae</taxon>
        <taxon>Papaveroideae</taxon>
        <taxon>Papaver</taxon>
    </lineage>
</organism>
<reference evidence="4" key="1">
    <citation type="submission" date="2022-04" db="EMBL/GenBank/DDBJ databases">
        <title>A functionally conserved STORR gene fusion in Papaver species that diverged 16.8 million years ago.</title>
        <authorList>
            <person name="Catania T."/>
        </authorList>
    </citation>
    <scope>NUCLEOTIDE SEQUENCE</scope>
    <source>
        <strain evidence="4">S-188037</strain>
    </source>
</reference>
<sequence>MGLTGGIVRSVFTKNRSVSSQDGNVRNYGADKRKWISVRSYLCGDEQFNSVVAEEDSASIRSSEATVTQPIIEEFNSEAEIQSEESEHEPTVTEEETQNSPTKFSNEDIAAVEDNAAIVIQSAVRRFLVKCRTRAVIEMEVMENVTEGKQSPSRESIATSIEAQTGGSVEALAVREENIPFQHRMQKKSQTNIWKLKEDWDDSTVSSNISKLRIQNRLEATTRRERALAYSFSQQLRICSKKKSSRSDSSETNMGWSWLERWMATRIPEATSVDDRMSSRLEPISSDRRPITIKRNFDAPGEEESCGSNEVSLGVDILTITAPNATEISKPIKNALKATKNGPRRKNASNTRYSKASKKSLKEAEKERKHKQTQHGTATTEVKCKDAVVSQLPS</sequence>
<evidence type="ECO:0000313" key="5">
    <source>
        <dbReference type="Proteomes" id="UP001202328"/>
    </source>
</evidence>
<dbReference type="PANTHER" id="PTHR32295:SF15">
    <property type="entry name" value="PROTEIN IQ-DOMAIN 33"/>
    <property type="match status" value="1"/>
</dbReference>
<evidence type="ECO:0000256" key="3">
    <source>
        <dbReference type="SAM" id="MobiDB-lite"/>
    </source>
</evidence>
<proteinExistence type="inferred from homology"/>
<feature type="region of interest" description="Disordered" evidence="3">
    <location>
        <begin position="337"/>
        <end position="394"/>
    </location>
</feature>
<evidence type="ECO:0000256" key="2">
    <source>
        <dbReference type="ARBA" id="ARBA00024341"/>
    </source>
</evidence>
<gene>
    <name evidence="4" type="ORF">MKW98_024104</name>
</gene>
<feature type="compositionally biased region" description="Acidic residues" evidence="3">
    <location>
        <begin position="79"/>
        <end position="97"/>
    </location>
</feature>
<comment type="similarity">
    <text evidence="2">Belongs to the IQD family.</text>
</comment>
<evidence type="ECO:0008006" key="6">
    <source>
        <dbReference type="Google" id="ProtNLM"/>
    </source>
</evidence>
<dbReference type="AlphaFoldDB" id="A0AAD4SXX5"/>
<comment type="caution">
    <text evidence="4">The sequence shown here is derived from an EMBL/GenBank/DDBJ whole genome shotgun (WGS) entry which is preliminary data.</text>
</comment>
<dbReference type="GO" id="GO:0005516">
    <property type="term" value="F:calmodulin binding"/>
    <property type="evidence" value="ECO:0007669"/>
    <property type="project" value="UniProtKB-KW"/>
</dbReference>
<dbReference type="EMBL" id="JAJJMB010007708">
    <property type="protein sequence ID" value="KAI3928503.1"/>
    <property type="molecule type" value="Genomic_DNA"/>
</dbReference>
<evidence type="ECO:0000256" key="1">
    <source>
        <dbReference type="ARBA" id="ARBA00022860"/>
    </source>
</evidence>
<accession>A0AAD4SXX5</accession>
<feature type="region of interest" description="Disordered" evidence="3">
    <location>
        <begin position="79"/>
        <end position="105"/>
    </location>
</feature>
<keyword evidence="5" id="KW-1185">Reference proteome</keyword>
<evidence type="ECO:0000313" key="4">
    <source>
        <dbReference type="EMBL" id="KAI3928503.1"/>
    </source>
</evidence>
<keyword evidence="1" id="KW-0112">Calmodulin-binding</keyword>
<name>A0AAD4SXX5_9MAGN</name>
<dbReference type="Proteomes" id="UP001202328">
    <property type="component" value="Unassembled WGS sequence"/>
</dbReference>
<protein>
    <recommendedName>
        <fullName evidence="6">Protein IQ-DOMAIN 1</fullName>
    </recommendedName>
</protein>